<dbReference type="EMBL" id="BARU01012578">
    <property type="protein sequence ID" value="GAH42772.1"/>
    <property type="molecule type" value="Genomic_DNA"/>
</dbReference>
<gene>
    <name evidence="1" type="ORF">S03H2_23122</name>
</gene>
<dbReference type="AlphaFoldDB" id="X1FCR9"/>
<sequence>GQELSNTDYQLGHKWLPMEQAIRELGDYR</sequence>
<evidence type="ECO:0000313" key="1">
    <source>
        <dbReference type="EMBL" id="GAH42772.1"/>
    </source>
</evidence>
<organism evidence="1">
    <name type="scientific">marine sediment metagenome</name>
    <dbReference type="NCBI Taxonomy" id="412755"/>
    <lineage>
        <taxon>unclassified sequences</taxon>
        <taxon>metagenomes</taxon>
        <taxon>ecological metagenomes</taxon>
    </lineage>
</organism>
<reference evidence="1" key="1">
    <citation type="journal article" date="2014" name="Front. Microbiol.">
        <title>High frequency of phylogenetically diverse reductive dehalogenase-homologous genes in deep subseafloor sedimentary metagenomes.</title>
        <authorList>
            <person name="Kawai M."/>
            <person name="Futagami T."/>
            <person name="Toyoda A."/>
            <person name="Takaki Y."/>
            <person name="Nishi S."/>
            <person name="Hori S."/>
            <person name="Arai W."/>
            <person name="Tsubouchi T."/>
            <person name="Morono Y."/>
            <person name="Uchiyama I."/>
            <person name="Ito T."/>
            <person name="Fujiyama A."/>
            <person name="Inagaki F."/>
            <person name="Takami H."/>
        </authorList>
    </citation>
    <scope>NUCLEOTIDE SEQUENCE</scope>
    <source>
        <strain evidence="1">Expedition CK06-06</strain>
    </source>
</reference>
<proteinExistence type="predicted"/>
<feature type="non-terminal residue" evidence="1">
    <location>
        <position position="1"/>
    </location>
</feature>
<protein>
    <submittedName>
        <fullName evidence="1">Uncharacterized protein</fullName>
    </submittedName>
</protein>
<comment type="caution">
    <text evidence="1">The sequence shown here is derived from an EMBL/GenBank/DDBJ whole genome shotgun (WGS) entry which is preliminary data.</text>
</comment>
<accession>X1FCR9</accession>
<name>X1FCR9_9ZZZZ</name>